<evidence type="ECO:0000313" key="16">
    <source>
        <dbReference type="Proteomes" id="UP000253934"/>
    </source>
</evidence>
<dbReference type="GO" id="GO:0005829">
    <property type="term" value="C:cytosol"/>
    <property type="evidence" value="ECO:0007669"/>
    <property type="project" value="TreeGrafter"/>
</dbReference>
<dbReference type="Proteomes" id="UP000253934">
    <property type="component" value="Unassembled WGS sequence"/>
</dbReference>
<feature type="active site" evidence="12">
    <location>
        <position position="293"/>
    </location>
</feature>
<evidence type="ECO:0000256" key="3">
    <source>
        <dbReference type="ARBA" id="ARBA00004713"/>
    </source>
</evidence>
<feature type="binding site" evidence="12">
    <location>
        <begin position="216"/>
        <end position="219"/>
    </location>
    <ligand>
        <name>ATP</name>
        <dbReference type="ChEBI" id="CHEBI:30616"/>
    </ligand>
</feature>
<reference evidence="15" key="1">
    <citation type="submission" date="2018-04" db="EMBL/GenBank/DDBJ databases">
        <title>Draft genome sequence of the Candidatus Spirobacillus cienkowskii, a pathogen of freshwater Daphnia species, reconstructed from hemolymph metagenomic reads.</title>
        <authorList>
            <person name="Bresciani L."/>
            <person name="Lemos L.N."/>
            <person name="Wale N."/>
            <person name="Lin J.Y."/>
            <person name="Fernandes G.R."/>
            <person name="Duffy M.A."/>
            <person name="Rodrigues J.M."/>
        </authorList>
    </citation>
    <scope>NUCLEOTIDE SEQUENCE [LARGE SCALE GENOMIC DNA]</scope>
    <source>
        <strain evidence="15">Binning01</strain>
    </source>
</reference>
<dbReference type="InterPro" id="IPR011914">
    <property type="entry name" value="RfaE_dom_II"/>
</dbReference>
<dbReference type="NCBIfam" id="TIGR02199">
    <property type="entry name" value="rfaE_dom_II"/>
    <property type="match status" value="1"/>
</dbReference>
<dbReference type="InterPro" id="IPR011913">
    <property type="entry name" value="RfaE_dom_I"/>
</dbReference>
<name>A0A369KZX1_9BACT</name>
<keyword evidence="5 12" id="KW-0548">Nucleotidyltransferase</keyword>
<comment type="similarity">
    <text evidence="12">In the C-terminal section; belongs to the cytidylyltransferase family.</text>
</comment>
<dbReference type="GO" id="GO:0016773">
    <property type="term" value="F:phosphotransferase activity, alcohol group as acceptor"/>
    <property type="evidence" value="ECO:0007669"/>
    <property type="project" value="InterPro"/>
</dbReference>
<dbReference type="GO" id="GO:0097171">
    <property type="term" value="P:ADP-L-glycero-beta-D-manno-heptose biosynthetic process"/>
    <property type="evidence" value="ECO:0007669"/>
    <property type="project" value="UniProtKB-UniPathway"/>
</dbReference>
<feature type="region of interest" description="Cytidylyltransferase" evidence="12">
    <location>
        <begin position="375"/>
        <end position="506"/>
    </location>
</feature>
<keyword evidence="7 12" id="KW-0418">Kinase</keyword>
<dbReference type="CDD" id="cd01172">
    <property type="entry name" value="RfaE_like"/>
    <property type="match status" value="1"/>
</dbReference>
<dbReference type="AlphaFoldDB" id="A0A369KZX1"/>
<dbReference type="GO" id="GO:0033785">
    <property type="term" value="F:heptose 7-phosphate kinase activity"/>
    <property type="evidence" value="ECO:0007669"/>
    <property type="project" value="UniProtKB-UniRule"/>
</dbReference>
<evidence type="ECO:0000256" key="10">
    <source>
        <dbReference type="ARBA" id="ARBA00023277"/>
    </source>
</evidence>
<comment type="catalytic activity">
    <reaction evidence="11 12">
        <text>D-glycero-beta-D-manno-heptose 1-phosphate + ATP + H(+) = ADP-D-glycero-beta-D-manno-heptose + diphosphate</text>
        <dbReference type="Rhea" id="RHEA:27465"/>
        <dbReference type="ChEBI" id="CHEBI:15378"/>
        <dbReference type="ChEBI" id="CHEBI:30616"/>
        <dbReference type="ChEBI" id="CHEBI:33019"/>
        <dbReference type="ChEBI" id="CHEBI:59967"/>
        <dbReference type="ChEBI" id="CHEBI:61593"/>
        <dbReference type="EC" id="2.7.7.70"/>
    </reaction>
</comment>
<dbReference type="SUPFAM" id="SSF53613">
    <property type="entry name" value="Ribokinase-like"/>
    <property type="match status" value="1"/>
</dbReference>
<evidence type="ECO:0000259" key="14">
    <source>
        <dbReference type="Pfam" id="PF01467"/>
    </source>
</evidence>
<comment type="function">
    <text evidence="2 12">Catalyzes the ADP transfer from ATP to D-glycero-beta-D-manno-heptose 1-phosphate, yielding ADP-D-glycero-beta-D-manno-heptose.</text>
</comment>
<comment type="pathway">
    <text evidence="3">Bacterial outer membrane biogenesis; LPS core biosynthesis.</text>
</comment>
<sequence length="506" mass="54633">MVKQDITSTPSDIFSLKNTRIFIAGDTILDTYIEGKVTRISPEAPVPVVLENNRKTVPGGAGNVAANIAAMGGAAFLCSRIGNDAEANVLKGILEDYGIETSSLIISNSVPTTTKMRIVSGSSNTVGSQQIVRIDKECCSHISLEEEDRVLELYERFLDSGGNRCLIISDYGKGFLTKTLIKRLIQLSKEYNVPVVTDPKSEDVFRYVGSTVIKPNLNEGRSVVKVIKPGFIPTSFEHEVECIADCYLEASGCDNLVMSLSEHGLISKGKQIQETLKIKTHALKVADVSGAGDTLVAFIAMSLAAGFSLMRATELGNIAAGIACGKPGTSTLSPSEFLAAYKMKSEAIHPEKTINLKTLIQISGDLKLQNKRSVFTNGCFDILHAGHVEYLQKARALGDLLIVGLNSDQSVSRLKGPHRPVQPSFDRASILASLACVDYIIIFEEDTPIETIRSIKPDILVKGADYSLENTIGAKEVLSWGGSVEHITLLPGRSTSSIIQKAQFVR</sequence>
<comment type="function">
    <text evidence="1 12">Catalyzes the phosphorylation of D-glycero-D-manno-heptose 7-phosphate at the C-1 position to selectively form D-glycero-beta-D-manno-heptose-1,7-bisphosphate.</text>
</comment>
<feature type="domain" description="Cytidyltransferase-like" evidence="14">
    <location>
        <begin position="375"/>
        <end position="467"/>
    </location>
</feature>
<evidence type="ECO:0000313" key="15">
    <source>
        <dbReference type="EMBL" id="RDB36746.1"/>
    </source>
</evidence>
<evidence type="ECO:0000256" key="4">
    <source>
        <dbReference type="ARBA" id="ARBA00022679"/>
    </source>
</evidence>
<dbReference type="Gene3D" id="3.40.50.620">
    <property type="entry name" value="HUPs"/>
    <property type="match status" value="1"/>
</dbReference>
<keyword evidence="4 12" id="KW-0808">Transferase</keyword>
<evidence type="ECO:0000259" key="13">
    <source>
        <dbReference type="Pfam" id="PF00294"/>
    </source>
</evidence>
<feature type="region of interest" description="Ribokinase" evidence="12">
    <location>
        <begin position="1"/>
        <end position="347"/>
    </location>
</feature>
<dbReference type="PROSITE" id="PS00583">
    <property type="entry name" value="PFKB_KINASES_1"/>
    <property type="match status" value="1"/>
</dbReference>
<evidence type="ECO:0000256" key="6">
    <source>
        <dbReference type="ARBA" id="ARBA00022741"/>
    </source>
</evidence>
<dbReference type="Gene3D" id="3.40.1190.20">
    <property type="match status" value="1"/>
</dbReference>
<dbReference type="NCBIfam" id="TIGR00125">
    <property type="entry name" value="cyt_tran_rel"/>
    <property type="match status" value="1"/>
</dbReference>
<dbReference type="EC" id="2.7.7.70" evidence="12"/>
<evidence type="ECO:0000256" key="5">
    <source>
        <dbReference type="ARBA" id="ARBA00022695"/>
    </source>
</evidence>
<comment type="pathway">
    <text evidence="12">Nucleotide-sugar biosynthesis; ADP-L-glycero-beta-D-manno-heptose biosynthesis; ADP-L-glycero-beta-D-manno-heptose from D-glycero-beta-D-manno-heptose 7-phosphate: step 1/4.</text>
</comment>
<gene>
    <name evidence="15" type="primary">rfaE2</name>
    <name evidence="12" type="synonym">hldE</name>
    <name evidence="15" type="ORF">DCC88_03495</name>
</gene>
<dbReference type="UniPathway" id="UPA00958"/>
<comment type="subunit">
    <text evidence="12">Homodimer.</text>
</comment>
<dbReference type="UniPathway" id="UPA00356">
    <property type="reaction ID" value="UER00437"/>
</dbReference>
<dbReference type="Pfam" id="PF01467">
    <property type="entry name" value="CTP_transf_like"/>
    <property type="match status" value="1"/>
</dbReference>
<accession>A0A369KZX1</accession>
<evidence type="ECO:0000256" key="7">
    <source>
        <dbReference type="ARBA" id="ARBA00022777"/>
    </source>
</evidence>
<comment type="pathway">
    <text evidence="12">Nucleotide-sugar biosynthesis; ADP-L-glycero-beta-D-manno-heptose biosynthesis; ADP-L-glycero-beta-D-manno-heptose from D-glycero-beta-D-manno-heptose 7-phosphate: step 3/4.</text>
</comment>
<dbReference type="InterPro" id="IPR011611">
    <property type="entry name" value="PfkB_dom"/>
</dbReference>
<dbReference type="InterPro" id="IPR004821">
    <property type="entry name" value="Cyt_trans-like"/>
</dbReference>
<evidence type="ECO:0000256" key="9">
    <source>
        <dbReference type="ARBA" id="ARBA00023268"/>
    </source>
</evidence>
<keyword evidence="8 12" id="KW-0067">ATP-binding</keyword>
<dbReference type="InterPro" id="IPR029056">
    <property type="entry name" value="Ribokinase-like"/>
</dbReference>
<dbReference type="InterPro" id="IPR014729">
    <property type="entry name" value="Rossmann-like_a/b/a_fold"/>
</dbReference>
<dbReference type="GO" id="GO:0033786">
    <property type="term" value="F:heptose-1-phosphate adenylyltransferase activity"/>
    <property type="evidence" value="ECO:0007669"/>
    <property type="project" value="UniProtKB-UniRule"/>
</dbReference>
<proteinExistence type="inferred from homology"/>
<comment type="similarity">
    <text evidence="12">In the N-terminal section; belongs to the carbohydrate kinase PfkB family.</text>
</comment>
<dbReference type="InterPro" id="IPR023030">
    <property type="entry name" value="Bifunc_HldE"/>
</dbReference>
<evidence type="ECO:0000256" key="2">
    <source>
        <dbReference type="ARBA" id="ARBA00003753"/>
    </source>
</evidence>
<dbReference type="EC" id="2.7.1.167" evidence="12"/>
<dbReference type="SUPFAM" id="SSF52374">
    <property type="entry name" value="Nucleotidylyl transferase"/>
    <property type="match status" value="1"/>
</dbReference>
<comment type="catalytic activity">
    <reaction evidence="12">
        <text>D-glycero-beta-D-manno-heptose 7-phosphate + ATP = D-glycero-beta-D-manno-heptose 1,7-bisphosphate + ADP + H(+)</text>
        <dbReference type="Rhea" id="RHEA:27473"/>
        <dbReference type="ChEBI" id="CHEBI:15378"/>
        <dbReference type="ChEBI" id="CHEBI:30616"/>
        <dbReference type="ChEBI" id="CHEBI:60204"/>
        <dbReference type="ChEBI" id="CHEBI:60208"/>
        <dbReference type="ChEBI" id="CHEBI:456216"/>
        <dbReference type="EC" id="2.7.1.167"/>
    </reaction>
</comment>
<dbReference type="GO" id="GO:0005524">
    <property type="term" value="F:ATP binding"/>
    <property type="evidence" value="ECO:0007669"/>
    <property type="project" value="UniProtKB-UniRule"/>
</dbReference>
<evidence type="ECO:0000256" key="8">
    <source>
        <dbReference type="ARBA" id="ARBA00022840"/>
    </source>
</evidence>
<dbReference type="Pfam" id="PF00294">
    <property type="entry name" value="PfkB"/>
    <property type="match status" value="1"/>
</dbReference>
<keyword evidence="16" id="KW-1185">Reference proteome</keyword>
<evidence type="ECO:0000256" key="11">
    <source>
        <dbReference type="ARBA" id="ARBA00047428"/>
    </source>
</evidence>
<keyword evidence="6 12" id="KW-0547">Nucleotide-binding</keyword>
<comment type="caution">
    <text evidence="15">The sequence shown here is derived from an EMBL/GenBank/DDBJ whole genome shotgun (WGS) entry which is preliminary data.</text>
</comment>
<evidence type="ECO:0000256" key="12">
    <source>
        <dbReference type="HAMAP-Rule" id="MF_01603"/>
    </source>
</evidence>
<organism evidence="15 16">
    <name type="scientific">Spirobacillus cienkowskii</name>
    <dbReference type="NCBI Taxonomy" id="495820"/>
    <lineage>
        <taxon>Bacteria</taxon>
        <taxon>Pseudomonadati</taxon>
        <taxon>Bdellovibrionota</taxon>
        <taxon>Oligoflexia</taxon>
        <taxon>Silvanigrellales</taxon>
        <taxon>Spirobacillus</taxon>
    </lineage>
</organism>
<evidence type="ECO:0000256" key="1">
    <source>
        <dbReference type="ARBA" id="ARBA00002319"/>
    </source>
</evidence>
<dbReference type="EMBL" id="QOVW01000031">
    <property type="protein sequence ID" value="RDB36746.1"/>
    <property type="molecule type" value="Genomic_DNA"/>
</dbReference>
<dbReference type="HAMAP" id="MF_01603">
    <property type="entry name" value="HldE"/>
    <property type="match status" value="1"/>
</dbReference>
<dbReference type="InterPro" id="IPR002173">
    <property type="entry name" value="Carboh/pur_kinase_PfkB_CS"/>
</dbReference>
<dbReference type="GO" id="GO:0009244">
    <property type="term" value="P:lipopolysaccharide core region biosynthetic process"/>
    <property type="evidence" value="ECO:0007669"/>
    <property type="project" value="UniProtKB-UniPathway"/>
</dbReference>
<protein>
    <recommendedName>
        <fullName evidence="12">Bifunctional protein HldE</fullName>
    </recommendedName>
    <domain>
        <recommendedName>
            <fullName evidence="12">D-beta-D-heptose 7-phosphate kinase</fullName>
            <ecNumber evidence="12">2.7.1.167</ecNumber>
        </recommendedName>
        <alternativeName>
            <fullName evidence="12">D-beta-D-heptose 7-phosphotransferase</fullName>
        </alternativeName>
        <alternativeName>
            <fullName evidence="12">D-glycero-beta-D-manno-heptose-7-phosphate kinase</fullName>
        </alternativeName>
    </domain>
    <domain>
        <recommendedName>
            <fullName evidence="12">D-beta-D-heptose 1-phosphate adenylyltransferase</fullName>
            <ecNumber evidence="12">2.7.7.70</ecNumber>
        </recommendedName>
        <alternativeName>
            <fullName evidence="12">D-glycero-beta-D-manno-heptose 1-phosphate adenylyltransferase</fullName>
        </alternativeName>
    </domain>
</protein>
<dbReference type="PANTHER" id="PTHR46969">
    <property type="entry name" value="BIFUNCTIONAL PROTEIN HLDE"/>
    <property type="match status" value="1"/>
</dbReference>
<keyword evidence="9 12" id="KW-0511">Multifunctional enzyme</keyword>
<dbReference type="PANTHER" id="PTHR46969:SF1">
    <property type="entry name" value="BIFUNCTIONAL PROTEIN HLDE"/>
    <property type="match status" value="1"/>
</dbReference>
<keyword evidence="10 12" id="KW-0119">Carbohydrate metabolism</keyword>
<feature type="domain" description="Carbohydrate kinase PfkB" evidence="13">
    <location>
        <begin position="23"/>
        <end position="334"/>
    </location>
</feature>